<dbReference type="EMBL" id="JAHFVK010000001">
    <property type="protein sequence ID" value="MBT2133057.1"/>
    <property type="molecule type" value="Genomic_DNA"/>
</dbReference>
<keyword evidence="3" id="KW-0808">Transferase</keyword>
<dbReference type="PANTHER" id="PTHR43777">
    <property type="entry name" value="MOLYBDENUM COFACTOR CYTIDYLYLTRANSFERASE"/>
    <property type="match status" value="1"/>
</dbReference>
<dbReference type="Gene3D" id="3.90.550.10">
    <property type="entry name" value="Spore Coat Polysaccharide Biosynthesis Protein SpsA, Chain A"/>
    <property type="match status" value="1"/>
</dbReference>
<dbReference type="Proteomes" id="UP000811255">
    <property type="component" value="Unassembled WGS sequence"/>
</dbReference>
<dbReference type="InterPro" id="IPR029044">
    <property type="entry name" value="Nucleotide-diphossugar_trans"/>
</dbReference>
<evidence type="ECO:0000313" key="4">
    <source>
        <dbReference type="Proteomes" id="UP000811255"/>
    </source>
</evidence>
<dbReference type="RefSeq" id="WP_214534346.1">
    <property type="nucleotide sequence ID" value="NZ_JAHFVK010000001.1"/>
</dbReference>
<organism evidence="3 4">
    <name type="scientific">Croceibacterium selenioxidans</name>
    <dbReference type="NCBI Taxonomy" id="2838833"/>
    <lineage>
        <taxon>Bacteria</taxon>
        <taxon>Pseudomonadati</taxon>
        <taxon>Pseudomonadota</taxon>
        <taxon>Alphaproteobacteria</taxon>
        <taxon>Sphingomonadales</taxon>
        <taxon>Erythrobacteraceae</taxon>
        <taxon>Croceibacterium</taxon>
    </lineage>
</organism>
<sequence length="189" mass="19277">MARPLVAVLAAGRGRRFGGGKLETDCAGKPLGRWVIEAVEQAGLEPGLIVTGPEGVSFAAGWRALVNREPEAGLGSSLALAARAAFEAGDEALLVLLADMPLIDPDFLRGLASAPAPAATRQDDGRPGVPALLDRTLIAQAMALSGDRGAGPLLTGASLWEAPPGALLDVDTVEGLAKVARVLRPRPAP</sequence>
<dbReference type="InterPro" id="IPR025877">
    <property type="entry name" value="MobA-like_NTP_Trfase"/>
</dbReference>
<proteinExistence type="predicted"/>
<keyword evidence="1" id="KW-0460">Magnesium</keyword>
<dbReference type="Pfam" id="PF12804">
    <property type="entry name" value="NTP_transf_3"/>
    <property type="match status" value="1"/>
</dbReference>
<accession>A0ABS5W164</accession>
<evidence type="ECO:0000313" key="3">
    <source>
        <dbReference type="EMBL" id="MBT2133057.1"/>
    </source>
</evidence>
<comment type="caution">
    <text evidence="3">The sequence shown here is derived from an EMBL/GenBank/DDBJ whole genome shotgun (WGS) entry which is preliminary data.</text>
</comment>
<feature type="domain" description="MobA-like NTP transferase" evidence="2">
    <location>
        <begin position="7"/>
        <end position="154"/>
    </location>
</feature>
<protein>
    <submittedName>
        <fullName evidence="3">NTP transferase domain-containing protein</fullName>
    </submittedName>
</protein>
<dbReference type="PANTHER" id="PTHR43777:SF1">
    <property type="entry name" value="MOLYBDENUM COFACTOR CYTIDYLYLTRANSFERASE"/>
    <property type="match status" value="1"/>
</dbReference>
<keyword evidence="4" id="KW-1185">Reference proteome</keyword>
<name>A0ABS5W164_9SPHN</name>
<gene>
    <name evidence="3" type="ORF">KK137_01815</name>
</gene>
<evidence type="ECO:0000256" key="1">
    <source>
        <dbReference type="ARBA" id="ARBA00022842"/>
    </source>
</evidence>
<dbReference type="SUPFAM" id="SSF53448">
    <property type="entry name" value="Nucleotide-diphospho-sugar transferases"/>
    <property type="match status" value="1"/>
</dbReference>
<evidence type="ECO:0000259" key="2">
    <source>
        <dbReference type="Pfam" id="PF12804"/>
    </source>
</evidence>
<reference evidence="3 4" key="1">
    <citation type="submission" date="2021-05" db="EMBL/GenBank/DDBJ databases">
        <title>Croceibacterium sp. LX-88 genome sequence.</title>
        <authorList>
            <person name="Luo X."/>
        </authorList>
    </citation>
    <scope>NUCLEOTIDE SEQUENCE [LARGE SCALE GENOMIC DNA]</scope>
    <source>
        <strain evidence="3 4">LX-88</strain>
    </source>
</reference>
<dbReference type="GO" id="GO:0016740">
    <property type="term" value="F:transferase activity"/>
    <property type="evidence" value="ECO:0007669"/>
    <property type="project" value="UniProtKB-KW"/>
</dbReference>